<proteinExistence type="predicted"/>
<reference evidence="1" key="2">
    <citation type="journal article" date="2022" name="Microbiol. Resour. Announc.">
        <title>Metagenome Sequencing to Explore Phylogenomics of Terrestrial Cyanobacteria.</title>
        <authorList>
            <person name="Ward R.D."/>
            <person name="Stajich J.E."/>
            <person name="Johansen J.R."/>
            <person name="Huntemann M."/>
            <person name="Clum A."/>
            <person name="Foster B."/>
            <person name="Foster B."/>
            <person name="Roux S."/>
            <person name="Palaniappan K."/>
            <person name="Varghese N."/>
            <person name="Mukherjee S."/>
            <person name="Reddy T.B.K."/>
            <person name="Daum C."/>
            <person name="Copeland A."/>
            <person name="Chen I.A."/>
            <person name="Ivanova N.N."/>
            <person name="Kyrpides N.C."/>
            <person name="Shapiro N."/>
            <person name="Eloe-Fadrosh E.A."/>
            <person name="Pietrasiak N."/>
        </authorList>
    </citation>
    <scope>NUCLEOTIDE SEQUENCE</scope>
    <source>
        <strain evidence="1">CPER-KK1</strain>
    </source>
</reference>
<name>A0A951PN40_9CYAN</name>
<dbReference type="Pfam" id="PF13711">
    <property type="entry name" value="DUF4160"/>
    <property type="match status" value="1"/>
</dbReference>
<dbReference type="AlphaFoldDB" id="A0A951PN40"/>
<sequence length="84" mass="9801">MPTVLRIGAYRFYFYSHEPNEPPHIHVDRDDSSAKFWLESVSLANNIGFSAKELRKLQSMVQENREKLLEAWYGYFGDSSGRES</sequence>
<dbReference type="InterPro" id="IPR025427">
    <property type="entry name" value="DUF4160"/>
</dbReference>
<comment type="caution">
    <text evidence="1">The sequence shown here is derived from an EMBL/GenBank/DDBJ whole genome shotgun (WGS) entry which is preliminary data.</text>
</comment>
<organism evidence="1 2">
    <name type="scientific">Symplocastrum torsivum CPER-KK1</name>
    <dbReference type="NCBI Taxonomy" id="450513"/>
    <lineage>
        <taxon>Bacteria</taxon>
        <taxon>Bacillati</taxon>
        <taxon>Cyanobacteriota</taxon>
        <taxon>Cyanophyceae</taxon>
        <taxon>Oscillatoriophycideae</taxon>
        <taxon>Oscillatoriales</taxon>
        <taxon>Microcoleaceae</taxon>
        <taxon>Symplocastrum</taxon>
    </lineage>
</organism>
<evidence type="ECO:0000313" key="2">
    <source>
        <dbReference type="Proteomes" id="UP000753908"/>
    </source>
</evidence>
<protein>
    <submittedName>
        <fullName evidence="1">DUF4160 domain-containing protein</fullName>
    </submittedName>
</protein>
<dbReference type="EMBL" id="JAHHIF010000020">
    <property type="protein sequence ID" value="MBW4546017.1"/>
    <property type="molecule type" value="Genomic_DNA"/>
</dbReference>
<accession>A0A951PN40</accession>
<dbReference type="Proteomes" id="UP000753908">
    <property type="component" value="Unassembled WGS sequence"/>
</dbReference>
<evidence type="ECO:0000313" key="1">
    <source>
        <dbReference type="EMBL" id="MBW4546017.1"/>
    </source>
</evidence>
<gene>
    <name evidence="1" type="ORF">KME25_16450</name>
</gene>
<reference evidence="1" key="1">
    <citation type="submission" date="2021-05" db="EMBL/GenBank/DDBJ databases">
        <authorList>
            <person name="Pietrasiak N."/>
            <person name="Ward R."/>
            <person name="Stajich J.E."/>
            <person name="Kurbessoian T."/>
        </authorList>
    </citation>
    <scope>NUCLEOTIDE SEQUENCE</scope>
    <source>
        <strain evidence="1">CPER-KK1</strain>
    </source>
</reference>